<dbReference type="PROSITE" id="PS00036">
    <property type="entry name" value="BZIP_BASIC"/>
    <property type="match status" value="1"/>
</dbReference>
<name>A0A1Y2E8W7_9FUNG</name>
<sequence length="554" mass="64818">MNNNYNYNNNNFNNTNNNNNYSNINKIEEKPKGGLFSTLNFNYNKGSIKQENSNNNKKGKNSNKYKNSLKMLDSSSKFMKNYMIEDIDKCLDICESTFGNNNTKIKTEPIQKNTLKFSTGYNNKNNCNINDCNSNNYNINNCNSNNGNSNNCNFNDCNSNNCNINDCNINDCNRNSCNINECNSNSCNINDCNRNSCNINECNSNSCNINDCNSNNCNINNCNRSSCNDDVELLYNRKPKYDNSIMDGLNEYNMKALNSSIFERKFKEENDEKFKPFMKKEDPYFNSKYLPYNNDINIPIMNMNIKKEFDFDNQKLFKGNNNSNNNNLPFLQLPPFKMENEDYLKFSSQNNDNNKIPFLVSSKFGNTNTNHNSNENSNNSQDDNNSFSKSGSHKGKNKMSIDDMFSKNYYTFDLKTMNTDDEEIEEAIRKMEESIKVEVKDEPYSKRSKKSKEVTEDSILEKRRKNTEAARRSRMRKVLKIMNLEKKVKLLEERGNQMNLYIAKQQQEKELLQQNYSNILNNYYFLQKKMEKTREIINENKYRLPPDIFEKLDL</sequence>
<protein>
    <recommendedName>
        <fullName evidence="3">BZIP domain-containing protein</fullName>
    </recommendedName>
</protein>
<dbReference type="SMART" id="SM00338">
    <property type="entry name" value="BRLZ"/>
    <property type="match status" value="1"/>
</dbReference>
<evidence type="ECO:0000313" key="4">
    <source>
        <dbReference type="EMBL" id="ORY68010.1"/>
    </source>
</evidence>
<evidence type="ECO:0000313" key="5">
    <source>
        <dbReference type="Proteomes" id="UP000193920"/>
    </source>
</evidence>
<keyword evidence="1" id="KW-0175">Coiled coil</keyword>
<dbReference type="InterPro" id="IPR004827">
    <property type="entry name" value="bZIP"/>
</dbReference>
<dbReference type="Gene3D" id="3.30.160.60">
    <property type="entry name" value="Classic Zinc Finger"/>
    <property type="match status" value="1"/>
</dbReference>
<dbReference type="InterPro" id="IPR046347">
    <property type="entry name" value="bZIP_sf"/>
</dbReference>
<dbReference type="Gene3D" id="2.160.20.80">
    <property type="entry name" value="E3 ubiquitin-protein ligase SopA"/>
    <property type="match status" value="1"/>
</dbReference>
<proteinExistence type="predicted"/>
<dbReference type="AlphaFoldDB" id="A0A1Y2E8W7"/>
<feature type="compositionally biased region" description="Low complexity" evidence="2">
    <location>
        <begin position="366"/>
        <end position="390"/>
    </location>
</feature>
<keyword evidence="5" id="KW-1185">Reference proteome</keyword>
<feature type="domain" description="BZIP" evidence="3">
    <location>
        <begin position="456"/>
        <end position="519"/>
    </location>
</feature>
<reference evidence="4 5" key="1">
    <citation type="submission" date="2016-08" db="EMBL/GenBank/DDBJ databases">
        <title>A Parts List for Fungal Cellulosomes Revealed by Comparative Genomics.</title>
        <authorList>
            <consortium name="DOE Joint Genome Institute"/>
            <person name="Haitjema C.H."/>
            <person name="Gilmore S.P."/>
            <person name="Henske J.K."/>
            <person name="Solomon K.V."/>
            <person name="De Groot R."/>
            <person name="Kuo A."/>
            <person name="Mondo S.J."/>
            <person name="Salamov A.A."/>
            <person name="Labutti K."/>
            <person name="Zhao Z."/>
            <person name="Chiniquy J."/>
            <person name="Barry K."/>
            <person name="Brewer H.M."/>
            <person name="Purvine S.O."/>
            <person name="Wright A.T."/>
            <person name="Boxma B."/>
            <person name="Van Alen T."/>
            <person name="Hackstein J.H."/>
            <person name="Baker S.E."/>
            <person name="Grigoriev I.V."/>
            <person name="O'Malley M.A."/>
        </authorList>
    </citation>
    <scope>NUCLEOTIDE SEQUENCE [LARGE SCALE GENOMIC DNA]</scope>
    <source>
        <strain evidence="4 5">G1</strain>
    </source>
</reference>
<dbReference type="EMBL" id="MCOG01000047">
    <property type="protein sequence ID" value="ORY68010.1"/>
    <property type="molecule type" value="Genomic_DNA"/>
</dbReference>
<feature type="region of interest" description="Disordered" evidence="2">
    <location>
        <begin position="357"/>
        <end position="399"/>
    </location>
</feature>
<organism evidence="4 5">
    <name type="scientific">Neocallimastix californiae</name>
    <dbReference type="NCBI Taxonomy" id="1754190"/>
    <lineage>
        <taxon>Eukaryota</taxon>
        <taxon>Fungi</taxon>
        <taxon>Fungi incertae sedis</taxon>
        <taxon>Chytridiomycota</taxon>
        <taxon>Chytridiomycota incertae sedis</taxon>
        <taxon>Neocallimastigomycetes</taxon>
        <taxon>Neocallimastigales</taxon>
        <taxon>Neocallimastigaceae</taxon>
        <taxon>Neocallimastix</taxon>
    </lineage>
</organism>
<dbReference type="STRING" id="1754190.A0A1Y2E8W7"/>
<evidence type="ECO:0000256" key="1">
    <source>
        <dbReference type="SAM" id="Coils"/>
    </source>
</evidence>
<evidence type="ECO:0000256" key="2">
    <source>
        <dbReference type="SAM" id="MobiDB-lite"/>
    </source>
</evidence>
<dbReference type="SUPFAM" id="SSF57959">
    <property type="entry name" value="Leucine zipper domain"/>
    <property type="match status" value="1"/>
</dbReference>
<feature type="region of interest" description="Disordered" evidence="2">
    <location>
        <begin position="47"/>
        <end position="67"/>
    </location>
</feature>
<evidence type="ECO:0000259" key="3">
    <source>
        <dbReference type="PROSITE" id="PS50217"/>
    </source>
</evidence>
<dbReference type="GO" id="GO:0003700">
    <property type="term" value="F:DNA-binding transcription factor activity"/>
    <property type="evidence" value="ECO:0007669"/>
    <property type="project" value="InterPro"/>
</dbReference>
<dbReference type="SUPFAM" id="SSF141571">
    <property type="entry name" value="Pentapeptide repeat-like"/>
    <property type="match status" value="1"/>
</dbReference>
<accession>A0A1Y2E8W7</accession>
<dbReference type="CDD" id="cd12193">
    <property type="entry name" value="bZIP_GCN4"/>
    <property type="match status" value="1"/>
</dbReference>
<dbReference type="Pfam" id="PF07716">
    <property type="entry name" value="bZIP_2"/>
    <property type="match status" value="1"/>
</dbReference>
<dbReference type="OrthoDB" id="2257100at2759"/>
<feature type="coiled-coil region" evidence="1">
    <location>
        <begin position="474"/>
        <end position="522"/>
    </location>
</feature>
<comment type="caution">
    <text evidence="4">The sequence shown here is derived from an EMBL/GenBank/DDBJ whole genome shotgun (WGS) entry which is preliminary data.</text>
</comment>
<gene>
    <name evidence="4" type="ORF">LY90DRAFT_667663</name>
</gene>
<dbReference type="Proteomes" id="UP000193920">
    <property type="component" value="Unassembled WGS sequence"/>
</dbReference>
<dbReference type="PROSITE" id="PS50217">
    <property type="entry name" value="BZIP"/>
    <property type="match status" value="1"/>
</dbReference>